<comment type="caution">
    <text evidence="3">The sequence shown here is derived from an EMBL/GenBank/DDBJ whole genome shotgun (WGS) entry which is preliminary data.</text>
</comment>
<dbReference type="InterPro" id="IPR039514">
    <property type="entry name" value="6GAL-like"/>
</dbReference>
<organism evidence="3 4">
    <name type="scientific">Paenibacillus terricola</name>
    <dbReference type="NCBI Taxonomy" id="2763503"/>
    <lineage>
        <taxon>Bacteria</taxon>
        <taxon>Bacillati</taxon>
        <taxon>Bacillota</taxon>
        <taxon>Bacilli</taxon>
        <taxon>Bacillales</taxon>
        <taxon>Paenibacillaceae</taxon>
        <taxon>Paenibacillus</taxon>
    </lineage>
</organism>
<dbReference type="GO" id="GO:0016787">
    <property type="term" value="F:hydrolase activity"/>
    <property type="evidence" value="ECO:0007669"/>
    <property type="project" value="UniProtKB-KW"/>
</dbReference>
<evidence type="ECO:0000259" key="1">
    <source>
        <dbReference type="Pfam" id="PF14587"/>
    </source>
</evidence>
<evidence type="ECO:0000313" key="4">
    <source>
        <dbReference type="Proteomes" id="UP000609346"/>
    </source>
</evidence>
<sequence length="489" mass="54698">MIFRKKRFMIPIVFLLICLIISSFTYRSIIQRDSEPDDEGGDVVGESIQLNYDKTFQKIDGFGASGAWWAQDVGGWDNISDIMDLLYDSKKGIGLNIYRYNIGAGQPTVADDPWRSTQSVEVSPGVYDLERDHNAIHAMKEAVKRGASVELFANSPPARLTKSGYSSGDPNGLSNLPPENEEAFATYLVDITELFLKEGIPVTYLSPINEPQWDWKGGQEGSHYEPEQVISLSRKVALELQKRDLPVKLLIAESGTWNDPNYTLTMYKRIMDDEVLSKSIDAYAVHSYWASEKDKRIAAEYFQQFDNMLPLYQTEWCEMVNGGAATLDAALVLAKTIHEDMTILNVSTWEQWLAVAKGDYRDALVYVNETTREFGAAKRMWSFGNYAKFIKPGYQRIEVDSQDSDVLVSAYVSPDKKKTVIVAINSTGQEKPVNFGGLKGKNASIYETSNNADLALVKEVKGLKHYVLPAESVTTFVIQSTGFLEGILG</sequence>
<dbReference type="InterPro" id="IPR013780">
    <property type="entry name" value="Glyco_hydro_b"/>
</dbReference>
<keyword evidence="3" id="KW-0378">Hydrolase</keyword>
<dbReference type="InterPro" id="IPR017853">
    <property type="entry name" value="GH"/>
</dbReference>
<accession>A0ABR8MUP2</accession>
<dbReference type="SUPFAM" id="SSF51445">
    <property type="entry name" value="(Trans)glycosidases"/>
    <property type="match status" value="1"/>
</dbReference>
<dbReference type="SUPFAM" id="SSF51011">
    <property type="entry name" value="Glycosyl hydrolase domain"/>
    <property type="match status" value="1"/>
</dbReference>
<gene>
    <name evidence="3" type="ORF">H8B09_13080</name>
</gene>
<dbReference type="Gene3D" id="2.60.40.1180">
    <property type="entry name" value="Golgi alpha-mannosidase II"/>
    <property type="match status" value="1"/>
</dbReference>
<dbReference type="Proteomes" id="UP000609346">
    <property type="component" value="Unassembled WGS sequence"/>
</dbReference>
<name>A0ABR8MUP2_9BACL</name>
<dbReference type="Pfam" id="PF14587">
    <property type="entry name" value="Glyco_hydr_30_2"/>
    <property type="match status" value="1"/>
</dbReference>
<keyword evidence="4" id="KW-1185">Reference proteome</keyword>
<dbReference type="InterPro" id="IPR033452">
    <property type="entry name" value="GH30_C"/>
</dbReference>
<protein>
    <submittedName>
        <fullName evidence="3">Glycoside hydrolase family 30 protein</fullName>
    </submittedName>
</protein>
<dbReference type="PANTHER" id="PTHR42767:SF1">
    <property type="entry name" value="ENDO-BETA-1,6-GALACTANASE-LIKE DOMAIN-CONTAINING PROTEIN"/>
    <property type="match status" value="1"/>
</dbReference>
<dbReference type="InterPro" id="IPR039743">
    <property type="entry name" value="6GAL/EXGAL"/>
</dbReference>
<dbReference type="Pfam" id="PF17189">
    <property type="entry name" value="Glyco_hydro_30C"/>
    <property type="match status" value="1"/>
</dbReference>
<dbReference type="Gene3D" id="3.20.20.80">
    <property type="entry name" value="Glycosidases"/>
    <property type="match status" value="1"/>
</dbReference>
<evidence type="ECO:0000313" key="3">
    <source>
        <dbReference type="EMBL" id="MBD3919691.1"/>
    </source>
</evidence>
<evidence type="ECO:0000259" key="2">
    <source>
        <dbReference type="Pfam" id="PF17189"/>
    </source>
</evidence>
<feature type="domain" description="Glycosyl hydrolase family 30 beta sandwich" evidence="2">
    <location>
        <begin position="395"/>
        <end position="476"/>
    </location>
</feature>
<feature type="domain" description="Endo-beta-1,6-galactanase-like" evidence="1">
    <location>
        <begin position="47"/>
        <end position="366"/>
    </location>
</feature>
<proteinExistence type="predicted"/>
<reference evidence="3 4" key="1">
    <citation type="submission" date="2020-09" db="EMBL/GenBank/DDBJ databases">
        <title>Paenibacillus sp. strain PR3 16S rRNA gene Genome sequencing and assembly.</title>
        <authorList>
            <person name="Kim J."/>
        </authorList>
    </citation>
    <scope>NUCLEOTIDE SEQUENCE [LARGE SCALE GENOMIC DNA]</scope>
    <source>
        <strain evidence="3 4">PR3</strain>
    </source>
</reference>
<dbReference type="EMBL" id="JACXZA010000003">
    <property type="protein sequence ID" value="MBD3919691.1"/>
    <property type="molecule type" value="Genomic_DNA"/>
</dbReference>
<dbReference type="PANTHER" id="PTHR42767">
    <property type="entry name" value="ENDO-BETA-1,6-GALACTANASE"/>
    <property type="match status" value="1"/>
</dbReference>